<protein>
    <recommendedName>
        <fullName evidence="4">Transporter</fullName>
    </recommendedName>
</protein>
<evidence type="ECO:0000313" key="3">
    <source>
        <dbReference type="Proteomes" id="UP000515847"/>
    </source>
</evidence>
<dbReference type="AlphaFoldDB" id="A0A7G6E612"/>
<evidence type="ECO:0000256" key="1">
    <source>
        <dbReference type="SAM" id="Phobius"/>
    </source>
</evidence>
<dbReference type="RefSeq" id="WP_034423474.1">
    <property type="nucleotide sequence ID" value="NZ_CP045798.1"/>
</dbReference>
<evidence type="ECO:0008006" key="4">
    <source>
        <dbReference type="Google" id="ProtNLM"/>
    </source>
</evidence>
<keyword evidence="3" id="KW-1185">Reference proteome</keyword>
<sequence>MVTLNALHYIYILMVLIVMGTMIARRDTVLPCIVGLFVIGFAYSGKFVTTIQIMFNALVAAGTEFLGIITVIALVVAMSKAMSATGIDALIARPAQKLMVTPEITFFVVGFGMMVVAWFVWPSPAVALIGALVVPVAVRAGLPVIGAAIAMNLFGHGIALSSDWIIQGAPGITAKAAGLKDPTIITSHGAPLFITMAVVTVGVAFYMLKKDMKANKEKYANEALAYAETAAVAEPSGAAKLFAVIIPLVFIADVVAMLTLDLKGGDATALIGGTALVLMSLIAAIEFKGEALEKVTDFVRDGFMFGIKVFAPVIVIGAFFFLGSEGTAKAILGKEATGLLTDIGLFLSQNTPLSAAPVAFIQLIIGGITGLDGSGFSGLPLVGGLAQTFSTAINGDVGVLGALGQISAVWVGGGTIIPWGLIPVAAICGVEPMELARRNFIPVMLGFLATTIVAIFLI</sequence>
<feature type="transmembrane region" description="Helical" evidence="1">
    <location>
        <begin position="6"/>
        <end position="24"/>
    </location>
</feature>
<feature type="transmembrane region" description="Helical" evidence="1">
    <location>
        <begin position="267"/>
        <end position="285"/>
    </location>
</feature>
<keyword evidence="1" id="KW-0812">Transmembrane</keyword>
<dbReference type="EMBL" id="CP045798">
    <property type="protein sequence ID" value="QNB47516.1"/>
    <property type="molecule type" value="Genomic_DNA"/>
</dbReference>
<feature type="transmembrane region" description="Helical" evidence="1">
    <location>
        <begin position="127"/>
        <end position="154"/>
    </location>
</feature>
<name>A0A7G6E612_THEFR</name>
<reference evidence="2 3" key="1">
    <citation type="journal article" date="2019" name="Front. Microbiol.">
        <title>Thermoanaerosceptrum fracticalcis gen. nov. sp. nov., a Novel Fumarate-Fermenting Microorganism From a Deep Fractured Carbonate Aquifer of the US Great Basin.</title>
        <authorList>
            <person name="Hamilton-Brehm S.D."/>
            <person name="Stewart L.E."/>
            <person name="Zavarin M."/>
            <person name="Caldwell M."/>
            <person name="Lawson P.A."/>
            <person name="Onstott T.C."/>
            <person name="Grzymski J."/>
            <person name="Neveux I."/>
            <person name="Lollar B.S."/>
            <person name="Russell C.E."/>
            <person name="Moser D.P."/>
        </authorList>
    </citation>
    <scope>NUCLEOTIDE SEQUENCE [LARGE SCALE GENOMIC DNA]</scope>
    <source>
        <strain evidence="2 3">DRI-13</strain>
    </source>
</reference>
<evidence type="ECO:0000313" key="2">
    <source>
        <dbReference type="EMBL" id="QNB47516.1"/>
    </source>
</evidence>
<feature type="transmembrane region" description="Helical" evidence="1">
    <location>
        <begin position="440"/>
        <end position="457"/>
    </location>
</feature>
<feature type="transmembrane region" description="Helical" evidence="1">
    <location>
        <begin position="241"/>
        <end position="260"/>
    </location>
</feature>
<feature type="transmembrane region" description="Helical" evidence="1">
    <location>
        <begin position="98"/>
        <end position="121"/>
    </location>
</feature>
<keyword evidence="1" id="KW-1133">Transmembrane helix</keyword>
<feature type="transmembrane region" description="Helical" evidence="1">
    <location>
        <begin position="29"/>
        <end position="47"/>
    </location>
</feature>
<dbReference type="Proteomes" id="UP000515847">
    <property type="component" value="Chromosome"/>
</dbReference>
<feature type="transmembrane region" description="Helical" evidence="1">
    <location>
        <begin position="305"/>
        <end position="324"/>
    </location>
</feature>
<organism evidence="2 3">
    <name type="scientific">Thermanaerosceptrum fracticalcis</name>
    <dbReference type="NCBI Taxonomy" id="1712410"/>
    <lineage>
        <taxon>Bacteria</taxon>
        <taxon>Bacillati</taxon>
        <taxon>Bacillota</taxon>
        <taxon>Clostridia</taxon>
        <taxon>Eubacteriales</taxon>
        <taxon>Peptococcaceae</taxon>
        <taxon>Thermanaerosceptrum</taxon>
    </lineage>
</organism>
<proteinExistence type="predicted"/>
<dbReference type="OrthoDB" id="8641791at2"/>
<dbReference type="KEGG" id="tfr:BR63_15230"/>
<accession>A0A7G6E612</accession>
<feature type="transmembrane region" description="Helical" evidence="1">
    <location>
        <begin position="190"/>
        <end position="208"/>
    </location>
</feature>
<gene>
    <name evidence="2" type="ORF">BR63_15230</name>
</gene>
<keyword evidence="1" id="KW-0472">Membrane</keyword>
<feature type="transmembrane region" description="Helical" evidence="1">
    <location>
        <begin position="53"/>
        <end position="77"/>
    </location>
</feature>